<sequence length="13" mass="1184">MISGSTAASSSSV</sequence>
<dbReference type="EMBL" id="GGEC01071168">
    <property type="protein sequence ID" value="MBX51652.1"/>
    <property type="molecule type" value="Transcribed_RNA"/>
</dbReference>
<proteinExistence type="predicted"/>
<accession>A0A2P2PAB8</accession>
<name>A0A2P2PAB8_RHIMU</name>
<reference evidence="1" key="1">
    <citation type="submission" date="2018-02" db="EMBL/GenBank/DDBJ databases">
        <title>Rhizophora mucronata_Transcriptome.</title>
        <authorList>
            <person name="Meera S.P."/>
            <person name="Sreeshan A."/>
            <person name="Augustine A."/>
        </authorList>
    </citation>
    <scope>NUCLEOTIDE SEQUENCE</scope>
    <source>
        <tissue evidence="1">Leaf</tissue>
    </source>
</reference>
<evidence type="ECO:0000313" key="1">
    <source>
        <dbReference type="EMBL" id="MBX51652.1"/>
    </source>
</evidence>
<organism evidence="1">
    <name type="scientific">Rhizophora mucronata</name>
    <name type="common">Asiatic mangrove</name>
    <dbReference type="NCBI Taxonomy" id="61149"/>
    <lineage>
        <taxon>Eukaryota</taxon>
        <taxon>Viridiplantae</taxon>
        <taxon>Streptophyta</taxon>
        <taxon>Embryophyta</taxon>
        <taxon>Tracheophyta</taxon>
        <taxon>Spermatophyta</taxon>
        <taxon>Magnoliopsida</taxon>
        <taxon>eudicotyledons</taxon>
        <taxon>Gunneridae</taxon>
        <taxon>Pentapetalae</taxon>
        <taxon>rosids</taxon>
        <taxon>fabids</taxon>
        <taxon>Malpighiales</taxon>
        <taxon>Rhizophoraceae</taxon>
        <taxon>Rhizophora</taxon>
    </lineage>
</organism>
<protein>
    <submittedName>
        <fullName evidence="1">Uncharacterized protein</fullName>
    </submittedName>
</protein>